<sequence length="231" mass="26624">MEELERVESAMTNYKTWGANVLQAEYRHLKATPLSLNKASYLGALRQALVVPETIQATDVVQDPFQEGMSDRRTVDCMFRLLNVRSLNPYIKVPIHSPAPRTHLSIAHSCLVIVAPCLHFRFCEIHRWKSLRAIRTTSTLEIFIIYFYIDRSSLQTRVMDDLDAHVEEVLGSTAADATKYVYQRALSDFFMWIFDNMERARRVECCSLESFVHLNLSLVYYREMAVHGAIG</sequence>
<accession>A0A225VKC5</accession>
<comment type="caution">
    <text evidence="1">The sequence shown here is derived from an EMBL/GenBank/DDBJ whole genome shotgun (WGS) entry which is preliminary data.</text>
</comment>
<evidence type="ECO:0000313" key="1">
    <source>
        <dbReference type="EMBL" id="OWZ05544.1"/>
    </source>
</evidence>
<organism evidence="1 2">
    <name type="scientific">Phytophthora megakarya</name>
    <dbReference type="NCBI Taxonomy" id="4795"/>
    <lineage>
        <taxon>Eukaryota</taxon>
        <taxon>Sar</taxon>
        <taxon>Stramenopiles</taxon>
        <taxon>Oomycota</taxon>
        <taxon>Peronosporomycetes</taxon>
        <taxon>Peronosporales</taxon>
        <taxon>Peronosporaceae</taxon>
        <taxon>Phytophthora</taxon>
    </lineage>
</organism>
<proteinExistence type="predicted"/>
<dbReference type="EMBL" id="NBNE01004375">
    <property type="protein sequence ID" value="OWZ05544.1"/>
    <property type="molecule type" value="Genomic_DNA"/>
</dbReference>
<gene>
    <name evidence="1" type="ORF">PHMEG_00022350</name>
</gene>
<name>A0A225VKC5_9STRA</name>
<reference evidence="2" key="1">
    <citation type="submission" date="2017-03" db="EMBL/GenBank/DDBJ databases">
        <title>Phytopthora megakarya and P. palmivora, two closely related causual agents of cacao black pod achieved similar genome size and gene model numbers by different mechanisms.</title>
        <authorList>
            <person name="Ali S."/>
            <person name="Shao J."/>
            <person name="Larry D.J."/>
            <person name="Kronmiller B."/>
            <person name="Shen D."/>
            <person name="Strem M.D."/>
            <person name="Melnick R.L."/>
            <person name="Guiltinan M.J."/>
            <person name="Tyler B.M."/>
            <person name="Meinhardt L.W."/>
            <person name="Bailey B.A."/>
        </authorList>
    </citation>
    <scope>NUCLEOTIDE SEQUENCE [LARGE SCALE GENOMIC DNA]</scope>
    <source>
        <strain evidence="2">zdho120</strain>
    </source>
</reference>
<dbReference type="Proteomes" id="UP000198211">
    <property type="component" value="Unassembled WGS sequence"/>
</dbReference>
<dbReference type="OrthoDB" id="107004at2759"/>
<dbReference type="AlphaFoldDB" id="A0A225VKC5"/>
<keyword evidence="2" id="KW-1185">Reference proteome</keyword>
<protein>
    <submittedName>
        <fullName evidence="1">Uncharacterized protein</fullName>
    </submittedName>
</protein>
<evidence type="ECO:0000313" key="2">
    <source>
        <dbReference type="Proteomes" id="UP000198211"/>
    </source>
</evidence>